<dbReference type="AlphaFoldDB" id="A0A1V5T299"/>
<comment type="caution">
    <text evidence="3">The sequence shown here is derived from an EMBL/GenBank/DDBJ whole genome shotgun (WGS) entry which is preliminary data.</text>
</comment>
<proteinExistence type="predicted"/>
<dbReference type="Pfam" id="PF07697">
    <property type="entry name" value="7TMR-HDED"/>
    <property type="match status" value="1"/>
</dbReference>
<organism evidence="3">
    <name type="scientific">Candidatus Atribacter allofermentans</name>
    <dbReference type="NCBI Taxonomy" id="1852833"/>
    <lineage>
        <taxon>Bacteria</taxon>
        <taxon>Pseudomonadati</taxon>
        <taxon>Atribacterota</taxon>
        <taxon>Atribacteria</taxon>
        <taxon>Atribacterales</taxon>
        <taxon>Atribacteraceae</taxon>
        <taxon>Atribacter</taxon>
    </lineage>
</organism>
<evidence type="ECO:0000256" key="1">
    <source>
        <dbReference type="SAM" id="Phobius"/>
    </source>
</evidence>
<evidence type="ECO:0000259" key="2">
    <source>
        <dbReference type="PROSITE" id="PS51831"/>
    </source>
</evidence>
<protein>
    <recommendedName>
        <fullName evidence="2">HD domain-containing protein</fullName>
    </recommendedName>
</protein>
<dbReference type="SUPFAM" id="SSF109604">
    <property type="entry name" value="HD-domain/PDEase-like"/>
    <property type="match status" value="1"/>
</dbReference>
<feature type="transmembrane region" description="Helical" evidence="1">
    <location>
        <begin position="336"/>
        <end position="355"/>
    </location>
</feature>
<dbReference type="PANTHER" id="PTHR36442">
    <property type="entry name" value="CYCLIC-DI-AMP PHOSPHODIESTERASE PGPH"/>
    <property type="match status" value="1"/>
</dbReference>
<dbReference type="InterPro" id="IPR006675">
    <property type="entry name" value="HDIG_dom"/>
</dbReference>
<dbReference type="Pfam" id="PF01966">
    <property type="entry name" value="HD"/>
    <property type="match status" value="1"/>
</dbReference>
<dbReference type="InterPro" id="IPR003607">
    <property type="entry name" value="HD/PDEase_dom"/>
</dbReference>
<feature type="transmembrane region" description="Helical" evidence="1">
    <location>
        <begin position="279"/>
        <end position="299"/>
    </location>
</feature>
<dbReference type="InterPro" id="IPR011621">
    <property type="entry name" value="Metal-dep_PHydrolase_7TM_intra"/>
</dbReference>
<dbReference type="PANTHER" id="PTHR36442:SF1">
    <property type="entry name" value="CYCLIC-DI-AMP PHOSPHODIESTERASE PGPH"/>
    <property type="match status" value="1"/>
</dbReference>
<gene>
    <name evidence="3" type="ORF">BWY41_00465</name>
</gene>
<keyword evidence="1" id="KW-1133">Transmembrane helix</keyword>
<dbReference type="Proteomes" id="UP000485569">
    <property type="component" value="Unassembled WGS sequence"/>
</dbReference>
<dbReference type="Gene3D" id="1.10.3210.10">
    <property type="entry name" value="Hypothetical protein af1432"/>
    <property type="match status" value="1"/>
</dbReference>
<dbReference type="SMART" id="SM00471">
    <property type="entry name" value="HDc"/>
    <property type="match status" value="1"/>
</dbReference>
<evidence type="ECO:0000313" key="3">
    <source>
        <dbReference type="EMBL" id="OQA60886.1"/>
    </source>
</evidence>
<dbReference type="EMBL" id="MWBQ01000028">
    <property type="protein sequence ID" value="OQA60886.1"/>
    <property type="molecule type" value="Genomic_DNA"/>
</dbReference>
<dbReference type="CDD" id="cd00077">
    <property type="entry name" value="HDc"/>
    <property type="match status" value="1"/>
</dbReference>
<feature type="transmembrane region" description="Helical" evidence="1">
    <location>
        <begin position="40"/>
        <end position="58"/>
    </location>
</feature>
<reference evidence="3" key="1">
    <citation type="submission" date="2017-02" db="EMBL/GenBank/DDBJ databases">
        <title>Delving into the versatile metabolic prowess of the omnipresent phylum Bacteroidetes.</title>
        <authorList>
            <person name="Nobu M.K."/>
            <person name="Mei R."/>
            <person name="Narihiro T."/>
            <person name="Kuroda K."/>
            <person name="Liu W.-T."/>
        </authorList>
    </citation>
    <scope>NUCLEOTIDE SEQUENCE</scope>
    <source>
        <strain evidence="3">ADurb.Bin276</strain>
    </source>
</reference>
<dbReference type="InterPro" id="IPR052722">
    <property type="entry name" value="PgpH_phosphodiesterase"/>
</dbReference>
<sequence>MKNSKRTFQLKKKVLDFFTSIFIRLRAILTFQFWNYPLYGLGLFFVLWVSYSMGGVVLSEGQIAPRDIFVRKTIEIVDVKATEERKNALLAELVPIFRIDESFTQELKKEYTTFFQELEAIRNTVTTPSISFERKEEFFREWKITPGVFEWFIETNPEKYERIKEVFFLNMEKNLGQPIREGDVEQKILESYSAYERMNLEVDEIRVLNLLTSRFLKPNARIDITETEKQRELVIKNIEPVKRYIQKGQILVKKGTIVTHTDLESLRALGLVGEQYESYLLVALGILIVFTLVFEYSFIKKFIAEIIQRNSLLLIRILTAIGVIALNALSLRFSWYLILLAAVPFILYTLMGRNLALCESLILFPLLMWGERADFMRSFYIFMNLFLPLFLLDKTIKRRDLVKTGFWIALANILMVIIFGLQEGNAPLEFLVNSVYGFGGAIIASIAALGGISLFETTFHVATDFRLLELVNPTHPLLKRLMMEAPGTYSHSLMMANLAEAAADAIGANPLLARAGAYYHDIGKIKRPYFFIENQMSENIHNRLSPHLSTLVIQNHLKDGLEIARKYHLPVEIQNIIQSHHGNTVMRYFYDKAIKQKKDDVTDTEFRYPGPLPKTQEEVLIFLADSVEAAIRSANNLNSSRLEAIVNGIVQNYLKDGQLDDSPLTMRDIHKISDAFVMILSGMFHARVPYPENTVNGEDKGSKGD</sequence>
<dbReference type="Pfam" id="PF07698">
    <property type="entry name" value="7TM-7TMR_HD"/>
    <property type="match status" value="1"/>
</dbReference>
<dbReference type="InterPro" id="IPR011624">
    <property type="entry name" value="Metal-dep_PHydrolase_7TM_extra"/>
</dbReference>
<dbReference type="NCBIfam" id="TIGR00277">
    <property type="entry name" value="HDIG"/>
    <property type="match status" value="1"/>
</dbReference>
<feature type="transmembrane region" description="Helical" evidence="1">
    <location>
        <begin position="404"/>
        <end position="422"/>
    </location>
</feature>
<keyword evidence="1" id="KW-0472">Membrane</keyword>
<keyword evidence="1" id="KW-0812">Transmembrane</keyword>
<feature type="transmembrane region" description="Helical" evidence="1">
    <location>
        <begin position="375"/>
        <end position="392"/>
    </location>
</feature>
<feature type="transmembrane region" description="Helical" evidence="1">
    <location>
        <begin position="311"/>
        <end position="329"/>
    </location>
</feature>
<dbReference type="InterPro" id="IPR006674">
    <property type="entry name" value="HD_domain"/>
</dbReference>
<feature type="domain" description="HD" evidence="2">
    <location>
        <begin position="488"/>
        <end position="630"/>
    </location>
</feature>
<dbReference type="PROSITE" id="PS51831">
    <property type="entry name" value="HD"/>
    <property type="match status" value="1"/>
</dbReference>
<accession>A0A1V5T299</accession>
<name>A0A1V5T299_9BACT</name>
<feature type="transmembrane region" description="Helical" evidence="1">
    <location>
        <begin position="434"/>
        <end position="455"/>
    </location>
</feature>